<dbReference type="GO" id="GO:0003690">
    <property type="term" value="F:double-stranded DNA binding"/>
    <property type="evidence" value="ECO:0007669"/>
    <property type="project" value="InterPro"/>
</dbReference>
<keyword evidence="3" id="KW-0175">Coiled coil</keyword>
<dbReference type="InterPro" id="IPR040453">
    <property type="entry name" value="Mnd1_HTH"/>
</dbReference>
<comment type="subcellular location">
    <subcellularLocation>
        <location evidence="1 5">Nucleus</location>
    </subcellularLocation>
</comment>
<dbReference type="AlphaFoldDB" id="A0AAV9U2X3"/>
<organism evidence="8 9">
    <name type="scientific">Orbilia brochopaga</name>
    <dbReference type="NCBI Taxonomy" id="3140254"/>
    <lineage>
        <taxon>Eukaryota</taxon>
        <taxon>Fungi</taxon>
        <taxon>Dikarya</taxon>
        <taxon>Ascomycota</taxon>
        <taxon>Pezizomycotina</taxon>
        <taxon>Orbiliomycetes</taxon>
        <taxon>Orbiliales</taxon>
        <taxon>Orbiliaceae</taxon>
        <taxon>Orbilia</taxon>
    </lineage>
</organism>
<name>A0AAV9U2X3_9PEZI</name>
<comment type="caution">
    <text evidence="8">The sequence shown here is derived from an EMBL/GenBank/DDBJ whole genome shotgun (WGS) entry which is preliminary data.</text>
</comment>
<gene>
    <name evidence="8" type="ORF">TWF696_002706</name>
</gene>
<feature type="region of interest" description="Disordered" evidence="6">
    <location>
        <begin position="100"/>
        <end position="127"/>
    </location>
</feature>
<evidence type="ECO:0000256" key="1">
    <source>
        <dbReference type="ARBA" id="ARBA00004123"/>
    </source>
</evidence>
<protein>
    <recommendedName>
        <fullName evidence="5">Meiotic nuclear division protein 1</fullName>
    </recommendedName>
</protein>
<comment type="similarity">
    <text evidence="2 5">Belongs to the MND1 family.</text>
</comment>
<evidence type="ECO:0000256" key="6">
    <source>
        <dbReference type="SAM" id="MobiDB-lite"/>
    </source>
</evidence>
<evidence type="ECO:0000256" key="5">
    <source>
        <dbReference type="PIRNR" id="PIRNR026991"/>
    </source>
</evidence>
<sequence>MPKFNPSAAKLIAVESFFINHRPITAHSIKDLEKLLPTAAGIPGMQVKDYLTALVDENKIRVEKIGSGNWYWCFKGDEKKKKENELKGCEKEARALEGKTHDLKSEINREKEQKEGQDAEKAERASRVDEIQRLTEEKSALEKELASYADNDPAQIEHMKELMLLMKTAANVHTDNIYVIEAFMKQAGMLSCDITAFKDSLGIPEEIEDIE</sequence>
<proteinExistence type="inferred from homology"/>
<evidence type="ECO:0000259" key="7">
    <source>
        <dbReference type="Pfam" id="PF03962"/>
    </source>
</evidence>
<evidence type="ECO:0000313" key="8">
    <source>
        <dbReference type="EMBL" id="KAK6334205.1"/>
    </source>
</evidence>
<dbReference type="Pfam" id="PF03962">
    <property type="entry name" value="Mnd1"/>
    <property type="match status" value="1"/>
</dbReference>
<reference evidence="8 9" key="1">
    <citation type="submission" date="2019-10" db="EMBL/GenBank/DDBJ databases">
        <authorList>
            <person name="Palmer J.M."/>
        </authorList>
    </citation>
    <scope>NUCLEOTIDE SEQUENCE [LARGE SCALE GENOMIC DNA]</scope>
    <source>
        <strain evidence="8 9">TWF696</strain>
    </source>
</reference>
<dbReference type="PIRSF" id="PIRSF026991">
    <property type="entry name" value="Mnd1"/>
    <property type="match status" value="1"/>
</dbReference>
<dbReference type="GO" id="GO:0005634">
    <property type="term" value="C:nucleus"/>
    <property type="evidence" value="ECO:0007669"/>
    <property type="project" value="UniProtKB-SubCell"/>
</dbReference>
<evidence type="ECO:0000256" key="3">
    <source>
        <dbReference type="ARBA" id="ARBA00023054"/>
    </source>
</evidence>
<comment type="function">
    <text evidence="5">Required for proper homologous chromosome pairing and efficient cross-over and intragenic recombination during meiosis.</text>
</comment>
<accession>A0AAV9U2X3</accession>
<evidence type="ECO:0000256" key="2">
    <source>
        <dbReference type="ARBA" id="ARBA00005981"/>
    </source>
</evidence>
<feature type="domain" description="Mnd1 HTH" evidence="7">
    <location>
        <begin position="22"/>
        <end position="75"/>
    </location>
</feature>
<keyword evidence="4 5" id="KW-0539">Nucleus</keyword>
<dbReference type="Proteomes" id="UP001375240">
    <property type="component" value="Unassembled WGS sequence"/>
</dbReference>
<dbReference type="InterPro" id="IPR005647">
    <property type="entry name" value="Mnd1"/>
</dbReference>
<evidence type="ECO:0000313" key="9">
    <source>
        <dbReference type="Proteomes" id="UP001375240"/>
    </source>
</evidence>
<dbReference type="EMBL" id="JAVHNQ010000013">
    <property type="protein sequence ID" value="KAK6334205.1"/>
    <property type="molecule type" value="Genomic_DNA"/>
</dbReference>
<keyword evidence="9" id="KW-1185">Reference proteome</keyword>
<evidence type="ECO:0000256" key="4">
    <source>
        <dbReference type="ARBA" id="ARBA00023242"/>
    </source>
</evidence>
<dbReference type="GO" id="GO:0007131">
    <property type="term" value="P:reciprocal meiotic recombination"/>
    <property type="evidence" value="ECO:0007669"/>
    <property type="project" value="InterPro"/>
</dbReference>